<sequence>MSEFTEAHERGVQAFTKSLLHREQTCSNCDFQDTVLHSDWQTHVETDHQSGHIRYRLTCPDCQSEEVLDIDI</sequence>
<gene>
    <name evidence="1" type="ORF">GCM10009067_33470</name>
</gene>
<reference evidence="1" key="1">
    <citation type="journal article" date="2014" name="Int. J. Syst. Evol. Microbiol.">
        <title>Complete genome sequence of Corynebacterium casei LMG S-19264T (=DSM 44701T), isolated from a smear-ripened cheese.</title>
        <authorList>
            <consortium name="US DOE Joint Genome Institute (JGI-PGF)"/>
            <person name="Walter F."/>
            <person name="Albersmeier A."/>
            <person name="Kalinowski J."/>
            <person name="Ruckert C."/>
        </authorList>
    </citation>
    <scope>NUCLEOTIDE SEQUENCE</scope>
    <source>
        <strain evidence="1">JCM 19018</strain>
    </source>
</reference>
<reference evidence="1" key="2">
    <citation type="submission" date="2020-09" db="EMBL/GenBank/DDBJ databases">
        <authorList>
            <person name="Sun Q."/>
            <person name="Ohkuma M."/>
        </authorList>
    </citation>
    <scope>NUCLEOTIDE SEQUENCE</scope>
    <source>
        <strain evidence="1">JCM 19018</strain>
    </source>
</reference>
<name>A0A830F3D8_9EURY</name>
<proteinExistence type="predicted"/>
<dbReference type="EMBL" id="BMPD01000006">
    <property type="protein sequence ID" value="GGK78302.1"/>
    <property type="molecule type" value="Genomic_DNA"/>
</dbReference>
<comment type="caution">
    <text evidence="1">The sequence shown here is derived from an EMBL/GenBank/DDBJ whole genome shotgun (WGS) entry which is preliminary data.</text>
</comment>
<organism evidence="1 2">
    <name type="scientific">Haloarcula sebkhae</name>
    <dbReference type="NCBI Taxonomy" id="932660"/>
    <lineage>
        <taxon>Archaea</taxon>
        <taxon>Methanobacteriati</taxon>
        <taxon>Methanobacteriota</taxon>
        <taxon>Stenosarchaea group</taxon>
        <taxon>Halobacteria</taxon>
        <taxon>Halobacteriales</taxon>
        <taxon>Haloarculaceae</taxon>
        <taxon>Haloarcula</taxon>
    </lineage>
</organism>
<accession>A0A830F3D8</accession>
<evidence type="ECO:0000313" key="1">
    <source>
        <dbReference type="EMBL" id="GGK78302.1"/>
    </source>
</evidence>
<evidence type="ECO:0008006" key="3">
    <source>
        <dbReference type="Google" id="ProtNLM"/>
    </source>
</evidence>
<dbReference type="OrthoDB" id="172158at2157"/>
<protein>
    <recommendedName>
        <fullName evidence="3">Small CPxCG-related zinc finger protein</fullName>
    </recommendedName>
</protein>
<dbReference type="AlphaFoldDB" id="A0A830F3D8"/>
<dbReference type="RefSeq" id="WP_188979747.1">
    <property type="nucleotide sequence ID" value="NZ_BMPD01000006.1"/>
</dbReference>
<dbReference type="Proteomes" id="UP000614221">
    <property type="component" value="Unassembled WGS sequence"/>
</dbReference>
<evidence type="ECO:0000313" key="2">
    <source>
        <dbReference type="Proteomes" id="UP000614221"/>
    </source>
</evidence>